<dbReference type="AlphaFoldDB" id="A0A089LCM2"/>
<protein>
    <recommendedName>
        <fullName evidence="3">Adhesin domain-containing protein</fullName>
    </recommendedName>
</protein>
<dbReference type="RefSeq" id="WP_042214941.1">
    <property type="nucleotide sequence ID" value="NZ_CP009285.1"/>
</dbReference>
<proteinExistence type="predicted"/>
<sequence length="317" mass="33099">MKKNHNTAIIAAVAVFSIALLAGCRELPGKEAADQQLEQQLSGNFQQEAAEAVKQSIGKATVTIGDAVQTTTDFIEDKINTEGISREFTTSLPAGSASAFKLDNVVGEITLVPASGDEIVVTATVIVHERSVNDAATQILDHAEVSIEHKDDVLTVTTHGEDSPKKNLWDWSKKEYGHSDLSINYVVELPDTVGHVEINNNVGSTQLRGLQGTFDIASNVGSIILQDTVVTGKSSVKSNTGSIELGISGMDNGSSLKATSDIGKISADLASSVQCTVEANSELGHIAGAASGKQQDYNGGGPLVSLTTQIGAISVNN</sequence>
<reference evidence="1" key="1">
    <citation type="submission" date="2014-08" db="EMBL/GenBank/DDBJ databases">
        <title>Comparative genomics of the Paenibacillus odorifer group.</title>
        <authorList>
            <person name="den Bakker H.C."/>
            <person name="Tsai Y.-C.Y.-C."/>
            <person name="Martin N."/>
            <person name="Korlach J."/>
            <person name="Wiedmann M."/>
        </authorList>
    </citation>
    <scope>NUCLEOTIDE SEQUENCE [LARGE SCALE GENOMIC DNA]</scope>
    <source>
        <strain evidence="1">DSM 13188</strain>
    </source>
</reference>
<dbReference type="OrthoDB" id="2652108at2"/>
<name>A0A089LCM2_PAEBO</name>
<evidence type="ECO:0000313" key="1">
    <source>
        <dbReference type="EMBL" id="AIQ59251.1"/>
    </source>
</evidence>
<dbReference type="Proteomes" id="UP000029518">
    <property type="component" value="Chromosome"/>
</dbReference>
<gene>
    <name evidence="1" type="ORF">PBOR_21620</name>
</gene>
<dbReference type="PROSITE" id="PS51257">
    <property type="entry name" value="PROKAR_LIPOPROTEIN"/>
    <property type="match status" value="1"/>
</dbReference>
<dbReference type="HOGENOM" id="CLU_896717_0_0_9"/>
<accession>A0A089LCM2</accession>
<organism evidence="1 2">
    <name type="scientific">Paenibacillus borealis</name>
    <dbReference type="NCBI Taxonomy" id="160799"/>
    <lineage>
        <taxon>Bacteria</taxon>
        <taxon>Bacillati</taxon>
        <taxon>Bacillota</taxon>
        <taxon>Bacilli</taxon>
        <taxon>Bacillales</taxon>
        <taxon>Paenibacillaceae</taxon>
        <taxon>Paenibacillus</taxon>
    </lineage>
</organism>
<evidence type="ECO:0000313" key="2">
    <source>
        <dbReference type="Proteomes" id="UP000029518"/>
    </source>
</evidence>
<evidence type="ECO:0008006" key="3">
    <source>
        <dbReference type="Google" id="ProtNLM"/>
    </source>
</evidence>
<dbReference type="EMBL" id="CP009285">
    <property type="protein sequence ID" value="AIQ59251.1"/>
    <property type="molecule type" value="Genomic_DNA"/>
</dbReference>
<dbReference type="KEGG" id="pbd:PBOR_21620"/>
<keyword evidence="2" id="KW-1185">Reference proteome</keyword>